<organism evidence="2 3">
    <name type="scientific">Isoptericola haloaureus</name>
    <dbReference type="NCBI Taxonomy" id="1542902"/>
    <lineage>
        <taxon>Bacteria</taxon>
        <taxon>Bacillati</taxon>
        <taxon>Actinomycetota</taxon>
        <taxon>Actinomycetes</taxon>
        <taxon>Micrococcales</taxon>
        <taxon>Promicromonosporaceae</taxon>
        <taxon>Isoptericola</taxon>
    </lineage>
</organism>
<evidence type="ECO:0000256" key="1">
    <source>
        <dbReference type="SAM" id="MobiDB-lite"/>
    </source>
</evidence>
<feature type="non-terminal residue" evidence="2">
    <location>
        <position position="103"/>
    </location>
</feature>
<comment type="caution">
    <text evidence="2">The sequence shown here is derived from an EMBL/GenBank/DDBJ whole genome shotgun (WGS) entry which is preliminary data.</text>
</comment>
<accession>A0ABU7Z3N9</accession>
<feature type="compositionally biased region" description="Low complexity" evidence="1">
    <location>
        <begin position="12"/>
        <end position="32"/>
    </location>
</feature>
<keyword evidence="3" id="KW-1185">Reference proteome</keyword>
<dbReference type="SUPFAM" id="SSF55347">
    <property type="entry name" value="Glyceraldehyde-3-phosphate dehydrogenase-like, C-terminal domain"/>
    <property type="match status" value="1"/>
</dbReference>
<dbReference type="Proteomes" id="UP001310387">
    <property type="component" value="Unassembled WGS sequence"/>
</dbReference>
<gene>
    <name evidence="2" type="ORF">V5O49_02030</name>
</gene>
<evidence type="ECO:0000313" key="3">
    <source>
        <dbReference type="Proteomes" id="UP001310387"/>
    </source>
</evidence>
<name>A0ABU7Z3N9_9MICO</name>
<proteinExistence type="predicted"/>
<feature type="non-terminal residue" evidence="2">
    <location>
        <position position="1"/>
    </location>
</feature>
<evidence type="ECO:0000313" key="2">
    <source>
        <dbReference type="EMBL" id="MEG3613895.1"/>
    </source>
</evidence>
<sequence>ARSLHDGTPPRAVVSGGEAAARRGGAAPAASAGTGLQAGLAALRGGRVGRPRSASCACQYGGRDIWHPAPEFLFGGGGGPVLDGGPYPVTAVVPVFGPVRRVT</sequence>
<dbReference type="Gene3D" id="3.30.360.10">
    <property type="entry name" value="Dihydrodipicolinate Reductase, domain 2"/>
    <property type="match status" value="1"/>
</dbReference>
<protein>
    <submittedName>
        <fullName evidence="2">Gfo/Idh/MocA family oxidoreductase</fullName>
    </submittedName>
</protein>
<dbReference type="EMBL" id="JBAGLP010000104">
    <property type="protein sequence ID" value="MEG3613895.1"/>
    <property type="molecule type" value="Genomic_DNA"/>
</dbReference>
<reference evidence="2" key="1">
    <citation type="journal article" date="2024" name="Antonie Van Leeuwenhoek">
        <title>Isoptericola haloaureus sp. nov., a dimorphic actinobacterium isolated from mangrove sediments of southeast India, implicating biosaline agricultural significance through nitrogen fixation and salt tolerance genes.</title>
        <authorList>
            <person name="Prathaban M."/>
            <person name="Prathiviraj R."/>
            <person name="Ravichandran M."/>
            <person name="Natarajan S.D."/>
            <person name="Sobanaa M."/>
            <person name="Hari Krishna Kumar S."/>
            <person name="Chandrasekar V."/>
            <person name="Selvin J."/>
        </authorList>
    </citation>
    <scope>NUCLEOTIDE SEQUENCE</scope>
    <source>
        <strain evidence="2">MP1014</strain>
    </source>
</reference>
<feature type="region of interest" description="Disordered" evidence="1">
    <location>
        <begin position="1"/>
        <end position="32"/>
    </location>
</feature>
<reference evidence="2" key="2">
    <citation type="submission" date="2024-02" db="EMBL/GenBank/DDBJ databases">
        <authorList>
            <person name="Prathaban M."/>
            <person name="Mythili R."/>
            <person name="Sharmila Devi N."/>
            <person name="Sobanaa M."/>
            <person name="Prathiviraj R."/>
            <person name="Selvin J."/>
        </authorList>
    </citation>
    <scope>NUCLEOTIDE SEQUENCE</scope>
    <source>
        <strain evidence="2">MP1014</strain>
    </source>
</reference>